<dbReference type="NCBIfam" id="TIGR02601">
    <property type="entry name" value="autotrns_rpt"/>
    <property type="match status" value="1"/>
</dbReference>
<name>A0ABU1AG82_9BACT</name>
<dbReference type="Gene3D" id="2.160.20.20">
    <property type="match status" value="1"/>
</dbReference>
<feature type="chain" id="PRO_5046982448" evidence="2">
    <location>
        <begin position="27"/>
        <end position="563"/>
    </location>
</feature>
<dbReference type="EMBL" id="JARXIC010000005">
    <property type="protein sequence ID" value="MDQ8193687.1"/>
    <property type="molecule type" value="Genomic_DNA"/>
</dbReference>
<protein>
    <submittedName>
        <fullName evidence="3">Autotransporter-associated beta strand repeat-containing protein</fullName>
    </submittedName>
</protein>
<dbReference type="InterPro" id="IPR013425">
    <property type="entry name" value="Autotrns_rpt"/>
</dbReference>
<dbReference type="Pfam" id="PF12951">
    <property type="entry name" value="PATR"/>
    <property type="match status" value="1"/>
</dbReference>
<comment type="caution">
    <text evidence="3">The sequence shown here is derived from an EMBL/GenBank/DDBJ whole genome shotgun (WGS) entry which is preliminary data.</text>
</comment>
<organism evidence="3 4">
    <name type="scientific">Thalassobacterium sedimentorum</name>
    <dbReference type="NCBI Taxonomy" id="3041258"/>
    <lineage>
        <taxon>Bacteria</taxon>
        <taxon>Pseudomonadati</taxon>
        <taxon>Verrucomicrobiota</taxon>
        <taxon>Opitutia</taxon>
        <taxon>Puniceicoccales</taxon>
        <taxon>Coraliomargaritaceae</taxon>
        <taxon>Thalassobacterium</taxon>
    </lineage>
</organism>
<accession>A0ABU1AG82</accession>
<evidence type="ECO:0000313" key="3">
    <source>
        <dbReference type="EMBL" id="MDQ8193687.1"/>
    </source>
</evidence>
<evidence type="ECO:0000313" key="4">
    <source>
        <dbReference type="Proteomes" id="UP001243717"/>
    </source>
</evidence>
<feature type="signal peptide" evidence="2">
    <location>
        <begin position="1"/>
        <end position="26"/>
    </location>
</feature>
<proteinExistence type="predicted"/>
<gene>
    <name evidence="3" type="ORF">QEH59_04590</name>
</gene>
<dbReference type="InterPro" id="IPR011050">
    <property type="entry name" value="Pectin_lyase_fold/virulence"/>
</dbReference>
<dbReference type="SUPFAM" id="SSF51126">
    <property type="entry name" value="Pectin lyase-like"/>
    <property type="match status" value="1"/>
</dbReference>
<sequence length="563" mass="57779">MNKKSMLYAISNPKHLLALSALVTYAAPLSARTYDWNVSGPGSYNVMSNWLDGGSVNTTRVPGSSDVFHVDNGGTLLITDADSAGDIIRVQMGTLSGESGYIEMEGGTLITRDDLQVGKSGSGTFTLSGGELNTGKLLYLAQEVGGAGTFVQSGGAIEATGGVVIGHRSTGIYTMSGGTLDTLGSNIIIGNRTTGSETAHGTLNHSAGQIDAEFFVVGDGVAGTDDSESGLYNVSGTAVLNAAELLVGRSGAKGRVEMTGGTVNIDRFFAIAHGSGAVANFNQSGGTLNKVSGISYISRYVTGDANTASWTLSNSAVANLDDVLVAQGIASGTLTLNGGTLSANQIRSEATGGGTSILNLNGGTIVARSTNANFLEGLTQARVQSGGVTFDSDDHDIAIAQDLVDDAAGSVIKAGLGTLTFTGNNTYLGDTVVNAGSLVLADGGSMTFAIGEDGSNNQITGTGNLDLSGLFIFDFENVASSAQNMWTIVDASLSAIYGESFSILNFTESEAGVWTYQASNLTYEFREATGVLSAVPESAQFAFLMGILVVSASVMRRKPREMV</sequence>
<keyword evidence="1 2" id="KW-0732">Signal</keyword>
<dbReference type="RefSeq" id="WP_308984170.1">
    <property type="nucleotide sequence ID" value="NZ_JARXIC010000005.1"/>
</dbReference>
<evidence type="ECO:0000256" key="2">
    <source>
        <dbReference type="SAM" id="SignalP"/>
    </source>
</evidence>
<reference evidence="3 4" key="1">
    <citation type="submission" date="2023-04" db="EMBL/GenBank/DDBJ databases">
        <title>A novel bacteria isolated from coastal sediment.</title>
        <authorList>
            <person name="Liu X.-J."/>
            <person name="Du Z.-J."/>
        </authorList>
    </citation>
    <scope>NUCLEOTIDE SEQUENCE [LARGE SCALE GENOMIC DNA]</scope>
    <source>
        <strain evidence="3 4">SDUM461004</strain>
    </source>
</reference>
<evidence type="ECO:0000256" key="1">
    <source>
        <dbReference type="ARBA" id="ARBA00022729"/>
    </source>
</evidence>
<dbReference type="Proteomes" id="UP001243717">
    <property type="component" value="Unassembled WGS sequence"/>
</dbReference>
<dbReference type="InterPro" id="IPR012332">
    <property type="entry name" value="Autotransporter_pectin_lyase_C"/>
</dbReference>
<keyword evidence="4" id="KW-1185">Reference proteome</keyword>